<dbReference type="GO" id="GO:0005524">
    <property type="term" value="F:ATP binding"/>
    <property type="evidence" value="ECO:0007669"/>
    <property type="project" value="UniProtKB-UniRule"/>
</dbReference>
<dbReference type="PRINTS" id="PR00097">
    <property type="entry name" value="ANTSNTHASEII"/>
</dbReference>
<evidence type="ECO:0000256" key="2">
    <source>
        <dbReference type="ARBA" id="ARBA00011738"/>
    </source>
</evidence>
<dbReference type="EC" id="6.3.5.2" evidence="3"/>
<dbReference type="SUPFAM" id="SSF54810">
    <property type="entry name" value="GMP synthetase C-terminal dimerisation domain"/>
    <property type="match status" value="2"/>
</dbReference>
<dbReference type="SUPFAM" id="SSF52402">
    <property type="entry name" value="Adenine nucleotide alpha hydrolases-like"/>
    <property type="match status" value="1"/>
</dbReference>
<dbReference type="Pfam" id="PF00958">
    <property type="entry name" value="GMP_synt_C"/>
    <property type="match status" value="1"/>
</dbReference>
<evidence type="ECO:0000256" key="7">
    <source>
        <dbReference type="ARBA" id="ARBA00022755"/>
    </source>
</evidence>
<evidence type="ECO:0000256" key="3">
    <source>
        <dbReference type="ARBA" id="ARBA00012746"/>
    </source>
</evidence>
<dbReference type="Gene3D" id="3.40.50.880">
    <property type="match status" value="1"/>
</dbReference>
<dbReference type="FunFam" id="3.30.300.10:FF:000008">
    <property type="entry name" value="GMP synthase [glutamine-hydrolyzing]"/>
    <property type="match status" value="1"/>
</dbReference>
<sequence length="739" mass="82339">MLMCFTLYLTLNRIHIFLYFDRNKDNKIPLFLCQVAWCGCRQGSGSSSSNSSHYSNDDTTAMNGSVGERVAILDAGAQYGKVIDRRVRELNVESDILPLDTPAYTLKEKGYRAIIISGGPSSVYAEDAPRYDSDIFKINVPVLGICYGMHLLNKEFGGTVLRKAAREDGQYTIEVDNFCHIFKYMVVKQDVLLTHGDSIDKVADGFKVVATSGNIIAAIANDKLRLYGVQFHPEVDLTEQGTTMMRNFLYEISGLSGTYTLQSRELQCINYIKEQVGTNKVLMLVSGGVDSTVCAALLHKALSEEQVIAVHIDNGFMRKNESLQVEQSLRKLGLKLRVINARHQFYDGVTSIPVDSSDPMGRKHVTNLLCMTLNPEEKRKIIGDTFIKVANEVIAEMNIRAEEVMLGQGTLRPDLIESASSLVSGNAQNIKTHHNDTDLVRVLRAQGRVVEPLKDFHKDEVRQIGRDLGLLEEFVQRHPFPGPGLAIRVLCAEEPYMERDFSESQVILKVVVDYANSVQKGILQKHALLNRIENCTTEDERQELHRISLSQTLFSTLLPVKSVGVQGDCRTYSYVVGLSCDSEPVWDDLVLLARIIPKICHNINRICFVFGGAVKDPVQDVTPTCLTNGVLATLRQADFLANQVMAESGFTEKLAQMPIVLIPVHFDRDTVTRSPSCQRSVVLRPFITHDFMTGIPALPGKHIPLELVNKMVAEIQAVSGISRVMYDLTSKPPGTTEWE</sequence>
<dbReference type="PRINTS" id="PR00096">
    <property type="entry name" value="GATASE"/>
</dbReference>
<dbReference type="InterPro" id="IPR014729">
    <property type="entry name" value="Rossmann-like_a/b/a_fold"/>
</dbReference>
<evidence type="ECO:0000256" key="5">
    <source>
        <dbReference type="ARBA" id="ARBA00022741"/>
    </source>
</evidence>
<evidence type="ECO:0000256" key="6">
    <source>
        <dbReference type="ARBA" id="ARBA00022749"/>
    </source>
</evidence>
<organism evidence="13 14">
    <name type="scientific">Halocaridina rubra</name>
    <name type="common">Hawaiian red shrimp</name>
    <dbReference type="NCBI Taxonomy" id="373956"/>
    <lineage>
        <taxon>Eukaryota</taxon>
        <taxon>Metazoa</taxon>
        <taxon>Ecdysozoa</taxon>
        <taxon>Arthropoda</taxon>
        <taxon>Crustacea</taxon>
        <taxon>Multicrustacea</taxon>
        <taxon>Malacostraca</taxon>
        <taxon>Eumalacostraca</taxon>
        <taxon>Eucarida</taxon>
        <taxon>Decapoda</taxon>
        <taxon>Pleocyemata</taxon>
        <taxon>Caridea</taxon>
        <taxon>Atyoidea</taxon>
        <taxon>Atyidae</taxon>
        <taxon>Halocaridina</taxon>
    </lineage>
</organism>
<dbReference type="CDD" id="cd01997">
    <property type="entry name" value="GMP_synthase_C"/>
    <property type="match status" value="1"/>
</dbReference>
<evidence type="ECO:0000313" key="14">
    <source>
        <dbReference type="Proteomes" id="UP001381693"/>
    </source>
</evidence>
<dbReference type="FunFam" id="3.40.50.620:FF:000044">
    <property type="entry name" value="GMP synthase [glutamine-hydrolyzing]"/>
    <property type="match status" value="1"/>
</dbReference>
<dbReference type="PANTHER" id="PTHR11922">
    <property type="entry name" value="GMP SYNTHASE-RELATED"/>
    <property type="match status" value="1"/>
</dbReference>
<dbReference type="InterPro" id="IPR022310">
    <property type="entry name" value="NAD/GMP_synthase"/>
</dbReference>
<dbReference type="FunFam" id="3.30.300.10:FF:000013">
    <property type="entry name" value="GMP synthase (Glutamine-hydrolyzing)"/>
    <property type="match status" value="1"/>
</dbReference>
<evidence type="ECO:0000259" key="12">
    <source>
        <dbReference type="PROSITE" id="PS51553"/>
    </source>
</evidence>
<dbReference type="Proteomes" id="UP001381693">
    <property type="component" value="Unassembled WGS sequence"/>
</dbReference>
<feature type="domain" description="GMPS ATP-PPase" evidence="12">
    <location>
        <begin position="259"/>
        <end position="477"/>
    </location>
</feature>
<evidence type="ECO:0000313" key="13">
    <source>
        <dbReference type="EMBL" id="KAK7068105.1"/>
    </source>
</evidence>
<dbReference type="FunFam" id="3.40.50.880:FF:000013">
    <property type="entry name" value="GMP synthase [glutamine-hydrolyzing]"/>
    <property type="match status" value="1"/>
</dbReference>
<evidence type="ECO:0000256" key="8">
    <source>
        <dbReference type="ARBA" id="ARBA00022840"/>
    </source>
</evidence>
<comment type="caution">
    <text evidence="13">The sequence shown here is derived from an EMBL/GenBank/DDBJ whole genome shotgun (WGS) entry which is preliminary data.</text>
</comment>
<keyword evidence="6 11" id="KW-0332">GMP biosynthesis</keyword>
<dbReference type="GO" id="GO:0003921">
    <property type="term" value="F:GMP synthase activity"/>
    <property type="evidence" value="ECO:0007669"/>
    <property type="project" value="InterPro"/>
</dbReference>
<comment type="subunit">
    <text evidence="2">Homodimer.</text>
</comment>
<keyword evidence="8 11" id="KW-0067">ATP-binding</keyword>
<evidence type="ECO:0000256" key="11">
    <source>
        <dbReference type="PROSITE-ProRule" id="PRU00886"/>
    </source>
</evidence>
<dbReference type="InterPro" id="IPR004739">
    <property type="entry name" value="GMP_synth_GATase"/>
</dbReference>
<comment type="pathway">
    <text evidence="1">Purine metabolism; GMP biosynthesis; GMP from XMP (L-Gln route): step 1/1.</text>
</comment>
<dbReference type="PROSITE" id="PS51273">
    <property type="entry name" value="GATASE_TYPE_1"/>
    <property type="match status" value="1"/>
</dbReference>
<evidence type="ECO:0000256" key="9">
    <source>
        <dbReference type="ARBA" id="ARBA00022962"/>
    </source>
</evidence>
<dbReference type="NCBIfam" id="TIGR00888">
    <property type="entry name" value="guaA_Nterm"/>
    <property type="match status" value="1"/>
</dbReference>
<keyword evidence="9" id="KW-0315">Glutamine amidotransferase</keyword>
<reference evidence="13 14" key="1">
    <citation type="submission" date="2023-11" db="EMBL/GenBank/DDBJ databases">
        <title>Halocaridina rubra genome assembly.</title>
        <authorList>
            <person name="Smith C."/>
        </authorList>
    </citation>
    <scope>NUCLEOTIDE SEQUENCE [LARGE SCALE GENOMIC DNA]</scope>
    <source>
        <strain evidence="13">EP-1</strain>
        <tissue evidence="13">Whole</tissue>
    </source>
</reference>
<dbReference type="Pfam" id="PF00117">
    <property type="entry name" value="GATase"/>
    <property type="match status" value="1"/>
</dbReference>
<keyword evidence="7 11" id="KW-0658">Purine biosynthesis</keyword>
<evidence type="ECO:0000256" key="1">
    <source>
        <dbReference type="ARBA" id="ARBA00005153"/>
    </source>
</evidence>
<dbReference type="InterPro" id="IPR025777">
    <property type="entry name" value="GMPS_ATP_PPase_dom"/>
</dbReference>
<gene>
    <name evidence="13" type="ORF">SK128_009960</name>
</gene>
<evidence type="ECO:0000256" key="4">
    <source>
        <dbReference type="ARBA" id="ARBA00022598"/>
    </source>
</evidence>
<dbReference type="EMBL" id="JAXCGZ010017433">
    <property type="protein sequence ID" value="KAK7068105.1"/>
    <property type="molecule type" value="Genomic_DNA"/>
</dbReference>
<dbReference type="Pfam" id="PF02540">
    <property type="entry name" value="NAD_synthase"/>
    <property type="match status" value="1"/>
</dbReference>
<evidence type="ECO:0000256" key="10">
    <source>
        <dbReference type="ARBA" id="ARBA00031356"/>
    </source>
</evidence>
<keyword evidence="14" id="KW-1185">Reference proteome</keyword>
<keyword evidence="4" id="KW-0436">Ligase</keyword>
<protein>
    <recommendedName>
        <fullName evidence="3">GMP synthase (glutamine-hydrolyzing)</fullName>
        <ecNumber evidence="3">6.3.5.2</ecNumber>
    </recommendedName>
    <alternativeName>
        <fullName evidence="10">Glutamine amidotransferase</fullName>
    </alternativeName>
</protein>
<dbReference type="GO" id="GO:0005829">
    <property type="term" value="C:cytosol"/>
    <property type="evidence" value="ECO:0007669"/>
    <property type="project" value="TreeGrafter"/>
</dbReference>
<dbReference type="SUPFAM" id="SSF52317">
    <property type="entry name" value="Class I glutamine amidotransferase-like"/>
    <property type="match status" value="1"/>
</dbReference>
<dbReference type="PROSITE" id="PS51553">
    <property type="entry name" value="GMPS_ATP_PPASE"/>
    <property type="match status" value="1"/>
</dbReference>
<accession>A0AAN8WXG3</accession>
<dbReference type="NCBIfam" id="NF000848">
    <property type="entry name" value="PRK00074.1"/>
    <property type="match status" value="1"/>
</dbReference>
<dbReference type="PANTHER" id="PTHR11922:SF2">
    <property type="entry name" value="GMP SYNTHASE [GLUTAMINE-HYDROLYZING]"/>
    <property type="match status" value="1"/>
</dbReference>
<proteinExistence type="predicted"/>
<dbReference type="Gene3D" id="3.30.300.10">
    <property type="match status" value="2"/>
</dbReference>
<dbReference type="InterPro" id="IPR029062">
    <property type="entry name" value="Class_I_gatase-like"/>
</dbReference>
<dbReference type="InterPro" id="IPR001674">
    <property type="entry name" value="GMP_synth_C"/>
</dbReference>
<dbReference type="InterPro" id="IPR017926">
    <property type="entry name" value="GATASE"/>
</dbReference>
<keyword evidence="5 11" id="KW-0547">Nucleotide-binding</keyword>
<dbReference type="Gene3D" id="3.40.50.620">
    <property type="entry name" value="HUPs"/>
    <property type="match status" value="1"/>
</dbReference>
<name>A0AAN8WXG3_HALRR</name>
<dbReference type="AlphaFoldDB" id="A0AAN8WXG3"/>
<feature type="binding site" evidence="11">
    <location>
        <begin position="286"/>
        <end position="292"/>
    </location>
    <ligand>
        <name>ATP</name>
        <dbReference type="ChEBI" id="CHEBI:30616"/>
    </ligand>
</feature>
<dbReference type="CDD" id="cd01742">
    <property type="entry name" value="GATase1_GMP_Synthase"/>
    <property type="match status" value="1"/>
</dbReference>